<reference evidence="8 10" key="1">
    <citation type="submission" date="2015-11" db="EMBL/GenBank/DDBJ databases">
        <title>Genomic analysis of 38 Legionella species identifies large and diverse effector repertoires.</title>
        <authorList>
            <person name="Burstein D."/>
            <person name="Amaro F."/>
            <person name="Zusman T."/>
            <person name="Lifshitz Z."/>
            <person name="Cohen O."/>
            <person name="Gilbert J.A."/>
            <person name="Pupko T."/>
            <person name="Shuman H.A."/>
            <person name="Segal G."/>
        </authorList>
    </citation>
    <scope>NUCLEOTIDE SEQUENCE [LARGE SCALE GENOMIC DNA]</scope>
    <source>
        <strain evidence="8 10">CDC#72-OH-14</strain>
    </source>
</reference>
<proteinExistence type="inferred from homology"/>
<dbReference type="Pfam" id="PF00583">
    <property type="entry name" value="Acetyltransf_1"/>
    <property type="match status" value="1"/>
</dbReference>
<dbReference type="EMBL" id="UGNX01000001">
    <property type="protein sequence ID" value="STX34522.1"/>
    <property type="molecule type" value="Genomic_DNA"/>
</dbReference>
<organism evidence="9 11">
    <name type="scientific">Legionella cincinnatiensis</name>
    <dbReference type="NCBI Taxonomy" id="28085"/>
    <lineage>
        <taxon>Bacteria</taxon>
        <taxon>Pseudomonadati</taxon>
        <taxon>Pseudomonadota</taxon>
        <taxon>Gammaproteobacteria</taxon>
        <taxon>Legionellales</taxon>
        <taxon>Legionellaceae</taxon>
        <taxon>Legionella</taxon>
    </lineage>
</organism>
<evidence type="ECO:0000256" key="3">
    <source>
        <dbReference type="ARBA" id="ARBA00022649"/>
    </source>
</evidence>
<dbReference type="InterPro" id="IPR000182">
    <property type="entry name" value="GNAT_dom"/>
</dbReference>
<dbReference type="PANTHER" id="PTHR36449">
    <property type="entry name" value="ACETYLTRANSFERASE-RELATED"/>
    <property type="match status" value="1"/>
</dbReference>
<evidence type="ECO:0000313" key="8">
    <source>
        <dbReference type="EMBL" id="KTC91775.1"/>
    </source>
</evidence>
<dbReference type="PANTHER" id="PTHR36449:SF1">
    <property type="entry name" value="ACETYLTRANSFERASE"/>
    <property type="match status" value="1"/>
</dbReference>
<dbReference type="SUPFAM" id="SSF55729">
    <property type="entry name" value="Acyl-CoA N-acyltransferases (Nat)"/>
    <property type="match status" value="1"/>
</dbReference>
<evidence type="ECO:0000256" key="4">
    <source>
        <dbReference type="ARBA" id="ARBA00022679"/>
    </source>
</evidence>
<name>A0A378IIE9_9GAMM</name>
<keyword evidence="3" id="KW-1277">Toxin-antitoxin system</keyword>
<evidence type="ECO:0000256" key="5">
    <source>
        <dbReference type="ARBA" id="ARBA00023315"/>
    </source>
</evidence>
<keyword evidence="2" id="KW-0678">Repressor</keyword>
<dbReference type="Proteomes" id="UP000255316">
    <property type="component" value="Unassembled WGS sequence"/>
</dbReference>
<dbReference type="Gene3D" id="3.40.630.30">
    <property type="match status" value="1"/>
</dbReference>
<dbReference type="GO" id="GO:0016747">
    <property type="term" value="F:acyltransferase activity, transferring groups other than amino-acyl groups"/>
    <property type="evidence" value="ECO:0007669"/>
    <property type="project" value="InterPro"/>
</dbReference>
<reference evidence="9 11" key="2">
    <citation type="submission" date="2018-06" db="EMBL/GenBank/DDBJ databases">
        <authorList>
            <consortium name="Pathogen Informatics"/>
            <person name="Doyle S."/>
        </authorList>
    </citation>
    <scope>NUCLEOTIDE SEQUENCE [LARGE SCALE GENOMIC DNA]</scope>
    <source>
        <strain evidence="9 11">NCTC12438</strain>
    </source>
</reference>
<dbReference type="OrthoDB" id="9799147at2"/>
<dbReference type="RefSeq" id="WP_058464385.1">
    <property type="nucleotide sequence ID" value="NZ_CAAAHQ010000034.1"/>
</dbReference>
<comment type="catalytic activity">
    <reaction evidence="6">
        <text>glycyl-tRNA(Gly) + acetyl-CoA = N-acetylglycyl-tRNA(Gly) + CoA + H(+)</text>
        <dbReference type="Rhea" id="RHEA:81867"/>
        <dbReference type="Rhea" id="RHEA-COMP:9683"/>
        <dbReference type="Rhea" id="RHEA-COMP:19766"/>
        <dbReference type="ChEBI" id="CHEBI:15378"/>
        <dbReference type="ChEBI" id="CHEBI:57287"/>
        <dbReference type="ChEBI" id="CHEBI:57288"/>
        <dbReference type="ChEBI" id="CHEBI:78522"/>
        <dbReference type="ChEBI" id="CHEBI:232036"/>
    </reaction>
</comment>
<protein>
    <submittedName>
        <fullName evidence="9">N-acetyltransferase GCN5</fullName>
    </submittedName>
</protein>
<dbReference type="InterPro" id="IPR016181">
    <property type="entry name" value="Acyl_CoA_acyltransferase"/>
</dbReference>
<evidence type="ECO:0000256" key="1">
    <source>
        <dbReference type="ARBA" id="ARBA00009342"/>
    </source>
</evidence>
<evidence type="ECO:0000259" key="7">
    <source>
        <dbReference type="Pfam" id="PF00583"/>
    </source>
</evidence>
<evidence type="ECO:0000313" key="11">
    <source>
        <dbReference type="Proteomes" id="UP000255316"/>
    </source>
</evidence>
<evidence type="ECO:0000313" key="9">
    <source>
        <dbReference type="EMBL" id="STX34522.1"/>
    </source>
</evidence>
<evidence type="ECO:0000256" key="2">
    <source>
        <dbReference type="ARBA" id="ARBA00022491"/>
    </source>
</evidence>
<feature type="domain" description="N-acetyltransferase" evidence="7">
    <location>
        <begin position="46"/>
        <end position="152"/>
    </location>
</feature>
<gene>
    <name evidence="8" type="ORF">Lcin_1175</name>
    <name evidence="9" type="ORF">NCTC12438_01122</name>
</gene>
<comment type="similarity">
    <text evidence="1">Belongs to the acetyltransferase family. GNAT subfamily.</text>
</comment>
<sequence length="174" mass="19796">MLKFFNNKKYSISRLDKIHQKEKFSCGIDLLDNYLHKQATQDYHRHISVTYILNDKESNQVAGYYTLSSTSIELADLPDKLKSKLPQYPLLPATLIGRLAVDLNYQKQTLGEVLLIDALKKAYQNTNEVASIAVAVDAINDSAINFYKKYGFLPMLSNGSKLYLPMKTIEKLLT</sequence>
<keyword evidence="10" id="KW-1185">Reference proteome</keyword>
<dbReference type="AlphaFoldDB" id="A0A378IIE9"/>
<keyword evidence="4 9" id="KW-0808">Transferase</keyword>
<dbReference type="STRING" id="28085.Lcin_1175"/>
<evidence type="ECO:0000313" key="10">
    <source>
        <dbReference type="Proteomes" id="UP000054854"/>
    </source>
</evidence>
<keyword evidence="5" id="KW-0012">Acyltransferase</keyword>
<accession>A0A378IIE9</accession>
<dbReference type="EMBL" id="LNXX01000008">
    <property type="protein sequence ID" value="KTC91775.1"/>
    <property type="molecule type" value="Genomic_DNA"/>
</dbReference>
<evidence type="ECO:0000256" key="6">
    <source>
        <dbReference type="ARBA" id="ARBA00049880"/>
    </source>
</evidence>
<dbReference type="Proteomes" id="UP000054854">
    <property type="component" value="Unassembled WGS sequence"/>
</dbReference>